<sequence length="154" mass="17595">MTKGFATIAPECEEVFDEVKGTDNLNYVIYAASAHDKKITVAESGKYKDYDEFLSHFKEDTPRYAVVKLTYDSPVGDGQRSKLAFITWVPETAGIHDKSYYTSNKDHIFYALQDISLHVLAHSKTELAHAAIWLYSKLTFRFFFHLVLGKFKAL</sequence>
<dbReference type="InterPro" id="IPR002108">
    <property type="entry name" value="ADF-H"/>
</dbReference>
<dbReference type="Proteomes" id="UP000070168">
    <property type="component" value="Unassembled WGS sequence"/>
</dbReference>
<dbReference type="InterPro" id="IPR017904">
    <property type="entry name" value="ADF/Cofilin"/>
</dbReference>
<accession>A0A135LU88</accession>
<dbReference type="InterPro" id="IPR029006">
    <property type="entry name" value="ADF-H/Gelsolin-like_dom_sf"/>
</dbReference>
<comment type="caution">
    <text evidence="7">The sequence shown here is derived from an EMBL/GenBank/DDBJ whole genome shotgun (WGS) entry which is preliminary data.</text>
</comment>
<feature type="domain" description="ADF-H" evidence="6">
    <location>
        <begin position="4"/>
        <end position="137"/>
    </location>
</feature>
<dbReference type="OMA" id="HDKKITV"/>
<dbReference type="SMART" id="SM00102">
    <property type="entry name" value="ADF"/>
    <property type="match status" value="1"/>
</dbReference>
<evidence type="ECO:0000259" key="6">
    <source>
        <dbReference type="PROSITE" id="PS51263"/>
    </source>
</evidence>
<dbReference type="SUPFAM" id="SSF55753">
    <property type="entry name" value="Actin depolymerizing proteins"/>
    <property type="match status" value="1"/>
</dbReference>
<evidence type="ECO:0000256" key="4">
    <source>
        <dbReference type="ARBA" id="ARBA00023203"/>
    </source>
</evidence>
<comment type="similarity">
    <text evidence="2">Belongs to the actin-binding proteins ADF family.</text>
</comment>
<proteinExistence type="inferred from homology"/>
<dbReference type="RefSeq" id="XP_040651089.1">
    <property type="nucleotide sequence ID" value="XM_040796551.1"/>
</dbReference>
<dbReference type="Pfam" id="PF00241">
    <property type="entry name" value="Cofilin_ADF"/>
    <property type="match status" value="1"/>
</dbReference>
<dbReference type="GO" id="GO:0015629">
    <property type="term" value="C:actin cytoskeleton"/>
    <property type="evidence" value="ECO:0007669"/>
    <property type="project" value="InterPro"/>
</dbReference>
<dbReference type="EMBL" id="LHQR01000026">
    <property type="protein sequence ID" value="KXG52553.1"/>
    <property type="molecule type" value="Genomic_DNA"/>
</dbReference>
<dbReference type="OrthoDB" id="10249245at2759"/>
<dbReference type="PANTHER" id="PTHR11913">
    <property type="entry name" value="COFILIN-RELATED"/>
    <property type="match status" value="1"/>
</dbReference>
<keyword evidence="8" id="KW-1185">Reference proteome</keyword>
<dbReference type="GeneID" id="63711851"/>
<dbReference type="STRING" id="5078.A0A135LU88"/>
<evidence type="ECO:0000256" key="1">
    <source>
        <dbReference type="ARBA" id="ARBA00004109"/>
    </source>
</evidence>
<dbReference type="PROSITE" id="PS51263">
    <property type="entry name" value="ADF_H"/>
    <property type="match status" value="1"/>
</dbReference>
<protein>
    <recommendedName>
        <fullName evidence="3">Cofilin</fullName>
    </recommendedName>
    <alternativeName>
        <fullName evidence="5">Actin-depolymerizing factor 1</fullName>
    </alternativeName>
</protein>
<gene>
    <name evidence="7" type="ORF">PGRI_088370</name>
</gene>
<dbReference type="CDD" id="cd11286">
    <property type="entry name" value="ADF_cofilin_like"/>
    <property type="match status" value="1"/>
</dbReference>
<dbReference type="Gene3D" id="3.40.20.10">
    <property type="entry name" value="Severin"/>
    <property type="match status" value="1"/>
</dbReference>
<evidence type="ECO:0000256" key="5">
    <source>
        <dbReference type="ARBA" id="ARBA00032427"/>
    </source>
</evidence>
<dbReference type="GO" id="GO:0030042">
    <property type="term" value="P:actin filament depolymerization"/>
    <property type="evidence" value="ECO:0007669"/>
    <property type="project" value="InterPro"/>
</dbReference>
<dbReference type="GO" id="GO:0003779">
    <property type="term" value="F:actin binding"/>
    <property type="evidence" value="ECO:0007669"/>
    <property type="project" value="UniProtKB-KW"/>
</dbReference>
<comment type="subcellular location">
    <subcellularLocation>
        <location evidence="1">Nucleus matrix</location>
    </subcellularLocation>
</comment>
<evidence type="ECO:0000313" key="8">
    <source>
        <dbReference type="Proteomes" id="UP000070168"/>
    </source>
</evidence>
<dbReference type="GO" id="GO:0016363">
    <property type="term" value="C:nuclear matrix"/>
    <property type="evidence" value="ECO:0007669"/>
    <property type="project" value="UniProtKB-SubCell"/>
</dbReference>
<dbReference type="AlphaFoldDB" id="A0A135LU88"/>
<evidence type="ECO:0000256" key="2">
    <source>
        <dbReference type="ARBA" id="ARBA00006844"/>
    </source>
</evidence>
<evidence type="ECO:0000313" key="7">
    <source>
        <dbReference type="EMBL" id="KXG52553.1"/>
    </source>
</evidence>
<keyword evidence="4" id="KW-0009">Actin-binding</keyword>
<evidence type="ECO:0000256" key="3">
    <source>
        <dbReference type="ARBA" id="ARBA00015630"/>
    </source>
</evidence>
<reference evidence="7 8" key="1">
    <citation type="journal article" date="2016" name="BMC Genomics">
        <title>Genome sequencing and secondary metabolism of the postharvest pathogen Penicillium griseofulvum.</title>
        <authorList>
            <person name="Banani H."/>
            <person name="Marcet-Houben M."/>
            <person name="Ballester A.R."/>
            <person name="Abbruscato P."/>
            <person name="Gonzalez-Candelas L."/>
            <person name="Gabaldon T."/>
            <person name="Spadaro D."/>
        </authorList>
    </citation>
    <scope>NUCLEOTIDE SEQUENCE [LARGE SCALE GENOMIC DNA]</scope>
    <source>
        <strain evidence="7 8">PG3</strain>
    </source>
</reference>
<name>A0A135LU88_PENPA</name>
<organism evidence="7 8">
    <name type="scientific">Penicillium patulum</name>
    <name type="common">Penicillium griseofulvum</name>
    <dbReference type="NCBI Taxonomy" id="5078"/>
    <lineage>
        <taxon>Eukaryota</taxon>
        <taxon>Fungi</taxon>
        <taxon>Dikarya</taxon>
        <taxon>Ascomycota</taxon>
        <taxon>Pezizomycotina</taxon>
        <taxon>Eurotiomycetes</taxon>
        <taxon>Eurotiomycetidae</taxon>
        <taxon>Eurotiales</taxon>
        <taxon>Aspergillaceae</taxon>
        <taxon>Penicillium</taxon>
    </lineage>
</organism>